<dbReference type="OrthoDB" id="10264220at2759"/>
<sequence>RGGRARPLRGAHAPGHPHHRVLPGLRLQHRLLPAPVGPEPGPRP</sequence>
<dbReference type="AlphaFoldDB" id="Q6QBN4"/>
<dbReference type="ChiTaRS" id="TCIRG1">
    <property type="organism name" value="human"/>
</dbReference>
<evidence type="ECO:0000256" key="1">
    <source>
        <dbReference type="SAM" id="MobiDB-lite"/>
    </source>
</evidence>
<name>Q6QBN4_HUMAN</name>
<proteinExistence type="evidence at transcript level"/>
<organism evidence="2">
    <name type="scientific">Homo sapiens</name>
    <name type="common">Human</name>
    <dbReference type="NCBI Taxonomy" id="9606"/>
    <lineage>
        <taxon>Eukaryota</taxon>
        <taxon>Metazoa</taxon>
        <taxon>Chordata</taxon>
        <taxon>Craniata</taxon>
        <taxon>Vertebrata</taxon>
        <taxon>Euteleostomi</taxon>
        <taxon>Mammalia</taxon>
        <taxon>Eutheria</taxon>
        <taxon>Euarchontoglires</taxon>
        <taxon>Primates</taxon>
        <taxon>Haplorrhini</taxon>
        <taxon>Catarrhini</taxon>
        <taxon>Hominidae</taxon>
        <taxon>Homo</taxon>
    </lineage>
</organism>
<feature type="region of interest" description="Disordered" evidence="1">
    <location>
        <begin position="1"/>
        <end position="22"/>
    </location>
</feature>
<accession>Q6QBN4</accession>
<feature type="non-terminal residue" evidence="2">
    <location>
        <position position="1"/>
    </location>
</feature>
<reference evidence="2" key="1">
    <citation type="journal article" date="2005" name="Biochem. Biophys. Res. Commun.">
        <title>Identification of new alternative splice events in the TCIRG1 gene in different human tissues.</title>
        <authorList>
            <person name="Smirnova A.S."/>
            <person name="Morgun A."/>
            <person name="Shulzhenko N."/>
            <person name="Silva I.D."/>
            <person name="Gerbase-DeLima M."/>
        </authorList>
    </citation>
    <scope>NUCLEOTIDE SEQUENCE</scope>
    <source>
        <tissue evidence="2">Vaginal tunic of testes</tissue>
    </source>
</reference>
<evidence type="ECO:0000313" key="2">
    <source>
        <dbReference type="EMBL" id="AAS59838.1"/>
    </source>
</evidence>
<gene>
    <name evidence="2" type="primary">TCIRG1</name>
</gene>
<dbReference type="EMBL" id="AY548971">
    <property type="protein sequence ID" value="AAS59838.1"/>
    <property type="molecule type" value="mRNA"/>
</dbReference>
<protein>
    <submittedName>
        <fullName evidence="2">T-cell immune regulator 1 transcript variant 8</fullName>
    </submittedName>
</protein>
<feature type="compositionally biased region" description="Basic residues" evidence="1">
    <location>
        <begin position="1"/>
        <end position="21"/>
    </location>
</feature>